<comment type="subunit">
    <text evidence="1">Component of the TIM23 complex.</text>
</comment>
<protein>
    <recommendedName>
        <fullName evidence="1">Mitochondrial import inner membrane translocase subunit TIM50</fullName>
    </recommendedName>
</protein>
<dbReference type="Gene3D" id="3.40.50.1000">
    <property type="entry name" value="HAD superfamily/HAD-like"/>
    <property type="match status" value="1"/>
</dbReference>
<dbReference type="SUPFAM" id="SSF56784">
    <property type="entry name" value="HAD-like"/>
    <property type="match status" value="1"/>
</dbReference>
<proteinExistence type="inferred from homology"/>
<gene>
    <name evidence="3" type="ORF">HGRIS_001618</name>
</gene>
<organism evidence="3 4">
    <name type="scientific">Hohenbuehelia grisea</name>
    <dbReference type="NCBI Taxonomy" id="104357"/>
    <lineage>
        <taxon>Eukaryota</taxon>
        <taxon>Fungi</taxon>
        <taxon>Dikarya</taxon>
        <taxon>Basidiomycota</taxon>
        <taxon>Agaricomycotina</taxon>
        <taxon>Agaricomycetes</taxon>
        <taxon>Agaricomycetidae</taxon>
        <taxon>Agaricales</taxon>
        <taxon>Pleurotineae</taxon>
        <taxon>Pleurotaceae</taxon>
        <taxon>Hohenbuehelia</taxon>
    </lineage>
</organism>
<sequence length="412" mass="46233">MFIHNPSSLLFLLPCRSGLIPRWSRSSHSATLKLFRGSKFALRPPSTRQETVIMKAPTPKPEYLAIASRKSEMTDNPTAHRKLLILDLNGTLVFRAPHPGRSHAKPTGPRIRPSYPRPYMPSFVEYLLHPKTRSWLDVMIWSSAQPASVNDMVRRCFGERTKELALVWSRDKLGLTADQYRAKVQTLKNLETAWEHGFGTNGSQRHSALSTLLVDDSPHKAAFQPFNHVCVTEYAKDLRDADVNRAAYLTSLSLKNSAPSTPSPLPLPSVSVEEGLAMSPEAVRLARRKEKKRRKRAEQAAEQPELDAVYRLPLYDPTLLALIGVLDHTRSITNVAGWIRAGGLGGDPSYAESDELGPKHGLLQDTEDNKAVSRKLWYEDEETYESWVNSGRRALEELRIPLVDGLTSQSRT</sequence>
<keyword evidence="1" id="KW-0811">Translocation</keyword>
<feature type="domain" description="FCP1 homology" evidence="2">
    <location>
        <begin position="77"/>
        <end position="252"/>
    </location>
</feature>
<name>A0ABR3JI10_9AGAR</name>
<dbReference type="PANTHER" id="PTHR12210">
    <property type="entry name" value="DULLARD PROTEIN PHOSPHATASE"/>
    <property type="match status" value="1"/>
</dbReference>
<dbReference type="InterPro" id="IPR036412">
    <property type="entry name" value="HAD-like_sf"/>
</dbReference>
<dbReference type="Proteomes" id="UP001556367">
    <property type="component" value="Unassembled WGS sequence"/>
</dbReference>
<keyword evidence="1" id="KW-0813">Transport</keyword>
<comment type="caution">
    <text evidence="3">The sequence shown here is derived from an EMBL/GenBank/DDBJ whole genome shotgun (WGS) entry which is preliminary data.</text>
</comment>
<keyword evidence="4" id="KW-1185">Reference proteome</keyword>
<keyword evidence="1" id="KW-0653">Protein transport</keyword>
<keyword evidence="1" id="KW-0809">Transit peptide</keyword>
<dbReference type="Pfam" id="PF03031">
    <property type="entry name" value="NIF"/>
    <property type="match status" value="1"/>
</dbReference>
<dbReference type="SMART" id="SM00577">
    <property type="entry name" value="CPDc"/>
    <property type="match status" value="1"/>
</dbReference>
<dbReference type="EMBL" id="JASNQZ010000006">
    <property type="protein sequence ID" value="KAL0955369.1"/>
    <property type="molecule type" value="Genomic_DNA"/>
</dbReference>
<dbReference type="InterPro" id="IPR023214">
    <property type="entry name" value="HAD_sf"/>
</dbReference>
<accession>A0ABR3JI10</accession>
<comment type="similarity">
    <text evidence="1">Belongs to the TIM50 family.</text>
</comment>
<evidence type="ECO:0000259" key="2">
    <source>
        <dbReference type="PROSITE" id="PS50969"/>
    </source>
</evidence>
<dbReference type="InterPro" id="IPR050365">
    <property type="entry name" value="TIM50"/>
</dbReference>
<evidence type="ECO:0000313" key="4">
    <source>
        <dbReference type="Proteomes" id="UP001556367"/>
    </source>
</evidence>
<dbReference type="InterPro" id="IPR004274">
    <property type="entry name" value="FCP1_dom"/>
</dbReference>
<evidence type="ECO:0000313" key="3">
    <source>
        <dbReference type="EMBL" id="KAL0955369.1"/>
    </source>
</evidence>
<comment type="subcellular location">
    <subcellularLocation>
        <location evidence="1">Mitochondrion inner membrane</location>
        <topology evidence="1">Single-pass membrane protein</topology>
    </subcellularLocation>
</comment>
<keyword evidence="1" id="KW-0496">Mitochondrion</keyword>
<comment type="function">
    <text evidence="1">Essential component of the TIM23 complex, a complex that mediates the translocation of transit peptide-containing proteins across the mitochondrial inner membrane.</text>
</comment>
<reference evidence="4" key="1">
    <citation type="submission" date="2024-06" db="EMBL/GenBank/DDBJ databases">
        <title>Multi-omics analyses provide insights into the biosynthesis of the anticancer antibiotic pleurotin in Hohenbuehelia grisea.</title>
        <authorList>
            <person name="Weaver J.A."/>
            <person name="Alberti F."/>
        </authorList>
    </citation>
    <scope>NUCLEOTIDE SEQUENCE [LARGE SCALE GENOMIC DNA]</scope>
    <source>
        <strain evidence="4">T-177</strain>
    </source>
</reference>
<dbReference type="PROSITE" id="PS50969">
    <property type="entry name" value="FCP1"/>
    <property type="match status" value="1"/>
</dbReference>
<evidence type="ECO:0000256" key="1">
    <source>
        <dbReference type="RuleBase" id="RU365079"/>
    </source>
</evidence>